<evidence type="ECO:0000313" key="2">
    <source>
        <dbReference type="EMBL" id="AVO48807.1"/>
    </source>
</evidence>
<organism evidence="2 3">
    <name type="scientific">Melaminivora suipulveris</name>
    <dbReference type="NCBI Taxonomy" id="2109913"/>
    <lineage>
        <taxon>Bacteria</taxon>
        <taxon>Pseudomonadati</taxon>
        <taxon>Pseudomonadota</taxon>
        <taxon>Betaproteobacteria</taxon>
        <taxon>Burkholderiales</taxon>
        <taxon>Comamonadaceae</taxon>
        <taxon>Melaminivora</taxon>
    </lineage>
</organism>
<keyword evidence="3" id="KW-1185">Reference proteome</keyword>
<accession>A0A2R3QAZ0</accession>
<feature type="region of interest" description="Disordered" evidence="1">
    <location>
        <begin position="48"/>
        <end position="80"/>
    </location>
</feature>
<dbReference type="Proteomes" id="UP000237925">
    <property type="component" value="Chromosome"/>
</dbReference>
<evidence type="ECO:0000313" key="3">
    <source>
        <dbReference type="Proteomes" id="UP000237925"/>
    </source>
</evidence>
<dbReference type="EMBL" id="CP027667">
    <property type="protein sequence ID" value="AVO48807.1"/>
    <property type="molecule type" value="Genomic_DNA"/>
</dbReference>
<dbReference type="KEGG" id="mela:C6568_05685"/>
<dbReference type="AlphaFoldDB" id="A0A2R3QAZ0"/>
<name>A0A2R3QAZ0_9BURK</name>
<sequence>MLSGVGLSCYQACQSVAKPITARVLASLNFPNLNSLTFSRSAPFRWTTAERQRAQQARSPKQPRFARQAQASFPAWRAAP</sequence>
<evidence type="ECO:0000256" key="1">
    <source>
        <dbReference type="SAM" id="MobiDB-lite"/>
    </source>
</evidence>
<protein>
    <submittedName>
        <fullName evidence="2">Uncharacterized protein</fullName>
    </submittedName>
</protein>
<proteinExistence type="predicted"/>
<reference evidence="2 3" key="1">
    <citation type="submission" date="2018-03" db="EMBL/GenBank/DDBJ databases">
        <title>Genome sequencing of Melaminivora sp.</title>
        <authorList>
            <person name="Kim S.-J."/>
            <person name="Heo J."/>
            <person name="Ahn J.-H."/>
            <person name="Kwon S.-W."/>
        </authorList>
    </citation>
    <scope>NUCLEOTIDE SEQUENCE [LARGE SCALE GENOMIC DNA]</scope>
    <source>
        <strain evidence="2 3">SC2-9</strain>
    </source>
</reference>
<gene>
    <name evidence="2" type="ORF">C6568_05685</name>
</gene>